<dbReference type="STRING" id="10195.A0A3M7QR03"/>
<keyword evidence="3" id="KW-1185">Reference proteome</keyword>
<evidence type="ECO:0000313" key="3">
    <source>
        <dbReference type="Proteomes" id="UP000276133"/>
    </source>
</evidence>
<dbReference type="AlphaFoldDB" id="A0A3M7QR03"/>
<dbReference type="Proteomes" id="UP000276133">
    <property type="component" value="Unassembled WGS sequence"/>
</dbReference>
<dbReference type="EMBL" id="REGN01005389">
    <property type="protein sequence ID" value="RNA13511.1"/>
    <property type="molecule type" value="Genomic_DNA"/>
</dbReference>
<protein>
    <submittedName>
        <fullName evidence="2">Glycine-rich domain-containing 2-like</fullName>
    </submittedName>
</protein>
<proteinExistence type="predicted"/>
<dbReference type="PANTHER" id="PTHR34365:SF7">
    <property type="entry name" value="GLYCINE-RICH DOMAIN-CONTAINING PROTEIN 1"/>
    <property type="match status" value="1"/>
</dbReference>
<name>A0A3M7QR03_BRAPC</name>
<feature type="region of interest" description="Disordered" evidence="1">
    <location>
        <begin position="643"/>
        <end position="666"/>
    </location>
</feature>
<dbReference type="PANTHER" id="PTHR34365">
    <property type="entry name" value="ENOLASE (DUF1399)"/>
    <property type="match status" value="1"/>
</dbReference>
<accession>A0A3M7QR03</accession>
<evidence type="ECO:0000313" key="2">
    <source>
        <dbReference type="EMBL" id="RNA13511.1"/>
    </source>
</evidence>
<feature type="compositionally biased region" description="Low complexity" evidence="1">
    <location>
        <begin position="643"/>
        <end position="657"/>
    </location>
</feature>
<dbReference type="InterPro" id="IPR009836">
    <property type="entry name" value="GRDP-like"/>
</dbReference>
<reference evidence="2 3" key="1">
    <citation type="journal article" date="2018" name="Sci. Rep.">
        <title>Genomic signatures of local adaptation to the degree of environmental predictability in rotifers.</title>
        <authorList>
            <person name="Franch-Gras L."/>
            <person name="Hahn C."/>
            <person name="Garcia-Roger E.M."/>
            <person name="Carmona M.J."/>
            <person name="Serra M."/>
            <person name="Gomez A."/>
        </authorList>
    </citation>
    <scope>NUCLEOTIDE SEQUENCE [LARGE SCALE GENOMIC DNA]</scope>
    <source>
        <strain evidence="2">HYR1</strain>
    </source>
</reference>
<organism evidence="2 3">
    <name type="scientific">Brachionus plicatilis</name>
    <name type="common">Marine rotifer</name>
    <name type="synonym">Brachionus muelleri</name>
    <dbReference type="NCBI Taxonomy" id="10195"/>
    <lineage>
        <taxon>Eukaryota</taxon>
        <taxon>Metazoa</taxon>
        <taxon>Spiralia</taxon>
        <taxon>Gnathifera</taxon>
        <taxon>Rotifera</taxon>
        <taxon>Eurotatoria</taxon>
        <taxon>Monogononta</taxon>
        <taxon>Pseudotrocha</taxon>
        <taxon>Ploima</taxon>
        <taxon>Brachionidae</taxon>
        <taxon>Brachionus</taxon>
    </lineage>
</organism>
<evidence type="ECO:0000256" key="1">
    <source>
        <dbReference type="SAM" id="MobiDB-lite"/>
    </source>
</evidence>
<gene>
    <name evidence="2" type="ORF">BpHYR1_006019</name>
</gene>
<comment type="caution">
    <text evidence="2">The sequence shown here is derived from an EMBL/GenBank/DDBJ whole genome shotgun (WGS) entry which is preliminary data.</text>
</comment>
<dbReference type="Pfam" id="PF07173">
    <property type="entry name" value="GRDP-like"/>
    <property type="match status" value="1"/>
</dbReference>
<sequence>MDSLDFKFESESSKNFDLIEQTLKHLEFLKLIDDAEIFYTGPTLDRAIYRYETVWIPFCIQIDSTIGQNRSEICPPLDIAWVWHCHLLSPSYANDLKSAFGKIIDHKCIDTRHIQQKHTFTKQLWQKFTSVEFDYENKNSVDSKFDQFKSTFSLDFTEASLRQKNFFYQVSLPHFRCRKFLQKALEKYKKFILLKKKYPSSQLVPCYATNVIWRTHQLNPSNFHVDMKSLSLKTKIFCDLVNQKQEDLTRKFWKQAYNESLLAFGCVHRGAHPTELEFWHDKKDINFYMDQVVLIEFKFEITGLNGQNEDYLFEASILTDQEENAFGDIIPNSKVSFSRTFILKDYEPKLTQIKLAPKACKLKNFLSKSSLVKSSKLIFVVELADLPLLGQKSMSMPFSLNDEKKFNLNLNLNLKTIRKEINLGLKKSPFAYVKFSQIVQDYKSLFNLRQLSDDLDQVLRAKHFMVAIGANMGIFDVEVVHIPSVFWSSIRILNENKTVVSAHIMEPTQLPRPECVENPDHALDPRNEKAILVRDGKGDFAIIKGKWVITNDIKLKHLLVKIIYLRDSRSMTRLEISENSKSLVLNGKWGEFYGANLDMGLVWVISSETDADKFEWSVEIHLAVVFSISVLYASTFGKEYVSKSSSEETGSEQSEFSSYDENIDQV</sequence>
<dbReference type="OrthoDB" id="2684236at2759"/>